<keyword evidence="1" id="KW-1133">Transmembrane helix</keyword>
<feature type="transmembrane region" description="Helical" evidence="1">
    <location>
        <begin position="67"/>
        <end position="89"/>
    </location>
</feature>
<keyword evidence="1" id="KW-0812">Transmembrane</keyword>
<accession>A0A6S6SN59</accession>
<evidence type="ECO:0000313" key="2">
    <source>
        <dbReference type="EMBL" id="CAA6806161.1"/>
    </source>
</evidence>
<dbReference type="AlphaFoldDB" id="A0A6S6SN59"/>
<feature type="transmembrane region" description="Helical" evidence="1">
    <location>
        <begin position="141"/>
        <end position="161"/>
    </location>
</feature>
<protein>
    <submittedName>
        <fullName evidence="2">Uncharacterized protein</fullName>
    </submittedName>
</protein>
<gene>
    <name evidence="2" type="ORF">HELGO_WM33718</name>
</gene>
<name>A0A6S6SN59_9BACT</name>
<reference evidence="2" key="1">
    <citation type="submission" date="2020-01" db="EMBL/GenBank/DDBJ databases">
        <authorList>
            <person name="Meier V. D."/>
            <person name="Meier V D."/>
        </authorList>
    </citation>
    <scope>NUCLEOTIDE SEQUENCE</scope>
    <source>
        <strain evidence="2">HLG_WM_MAG_01</strain>
    </source>
</reference>
<keyword evidence="1" id="KW-0472">Membrane</keyword>
<organism evidence="2">
    <name type="scientific">uncultured Sulfurovum sp</name>
    <dbReference type="NCBI Taxonomy" id="269237"/>
    <lineage>
        <taxon>Bacteria</taxon>
        <taxon>Pseudomonadati</taxon>
        <taxon>Campylobacterota</taxon>
        <taxon>Epsilonproteobacteria</taxon>
        <taxon>Campylobacterales</taxon>
        <taxon>Sulfurovaceae</taxon>
        <taxon>Sulfurovum</taxon>
        <taxon>environmental samples</taxon>
    </lineage>
</organism>
<evidence type="ECO:0000256" key="1">
    <source>
        <dbReference type="SAM" id="Phobius"/>
    </source>
</evidence>
<feature type="transmembrane region" description="Helical" evidence="1">
    <location>
        <begin position="101"/>
        <end position="121"/>
    </location>
</feature>
<proteinExistence type="predicted"/>
<sequence length="175" mass="20151">MKRVFISLLLLLAWIVTINIATFNDYDLFLLKEVYPADPLYSLNLSYTDYILKSVDILFIFKNESQLFLILIYSIMMFTTVLQSILFIFNKIQDGNIVDFNINLPPLLGVIGTIFSFTYFISYGESSDEILTLFKENFNSAALTTIIGGITYMFNLFILAIDEYLNRYLSSNKAV</sequence>
<dbReference type="EMBL" id="CACVAS010000040">
    <property type="protein sequence ID" value="CAA6806161.1"/>
    <property type="molecule type" value="Genomic_DNA"/>
</dbReference>